<reference evidence="5" key="1">
    <citation type="journal article" date="2018" name="Mol. Plant">
        <title>Complete pathway elucidation and heterologous reconstitution of Rhodiola salidroside biosynthesis.</title>
        <authorList>
            <person name="Torrens-Spence M.P."/>
            <person name="Pluskal T."/>
            <person name="Li F.S."/>
            <person name="Carballo V."/>
            <person name="Weng J.K."/>
        </authorList>
    </citation>
    <scope>NUCLEOTIDE SEQUENCE</scope>
</reference>
<proteinExistence type="evidence at transcript level"/>
<protein>
    <recommendedName>
        <fullName evidence="4">Glycosyltransferase</fullName>
        <ecNumber evidence="4">2.4.1.-</ecNumber>
    </recommendedName>
</protein>
<evidence type="ECO:0000313" key="5">
    <source>
        <dbReference type="EMBL" id="AUI41124.1"/>
    </source>
</evidence>
<dbReference type="Gene3D" id="3.40.50.2000">
    <property type="entry name" value="Glycogen Phosphorylase B"/>
    <property type="match status" value="2"/>
</dbReference>
<evidence type="ECO:0000256" key="2">
    <source>
        <dbReference type="ARBA" id="ARBA00022679"/>
    </source>
</evidence>
<dbReference type="InterPro" id="IPR002213">
    <property type="entry name" value="UDP_glucos_trans"/>
</dbReference>
<dbReference type="Pfam" id="PF00201">
    <property type="entry name" value="UDPGT"/>
    <property type="match status" value="1"/>
</dbReference>
<dbReference type="PROSITE" id="PS00375">
    <property type="entry name" value="UDPGT"/>
    <property type="match status" value="1"/>
</dbReference>
<dbReference type="InterPro" id="IPR035595">
    <property type="entry name" value="UDP_glycos_trans_CS"/>
</dbReference>
<dbReference type="GO" id="GO:0080044">
    <property type="term" value="F:quercetin 7-O-glucosyltransferase activity"/>
    <property type="evidence" value="ECO:0007669"/>
    <property type="project" value="TreeGrafter"/>
</dbReference>
<name>A0A2I6B3Q4_RHORB</name>
<comment type="similarity">
    <text evidence="1 3">Belongs to the UDP-glycosyltransferase family.</text>
</comment>
<dbReference type="SUPFAM" id="SSF53756">
    <property type="entry name" value="UDP-Glycosyltransferase/glycogen phosphorylase"/>
    <property type="match status" value="1"/>
</dbReference>
<dbReference type="PANTHER" id="PTHR11926:SF870">
    <property type="entry name" value="UDP-GLYCOSYLTRANSFERASE 75B1"/>
    <property type="match status" value="1"/>
</dbReference>
<accession>A0A2I6B3Q4</accession>
<keyword evidence="2 3" id="KW-0808">Transferase</keyword>
<evidence type="ECO:0000256" key="1">
    <source>
        <dbReference type="ARBA" id="ARBA00009995"/>
    </source>
</evidence>
<dbReference type="PANTHER" id="PTHR11926">
    <property type="entry name" value="GLUCOSYL/GLUCURONOSYL TRANSFERASES"/>
    <property type="match status" value="1"/>
</dbReference>
<dbReference type="AlphaFoldDB" id="A0A2I6B3Q4"/>
<dbReference type="EMBL" id="MF674535">
    <property type="protein sequence ID" value="AUI41124.1"/>
    <property type="molecule type" value="mRNA"/>
</dbReference>
<dbReference type="FunFam" id="3.40.50.2000:FF:000019">
    <property type="entry name" value="Glycosyltransferase"/>
    <property type="match status" value="1"/>
</dbReference>
<dbReference type="GO" id="GO:0080043">
    <property type="term" value="F:quercetin 3-O-glucosyltransferase activity"/>
    <property type="evidence" value="ECO:0007669"/>
    <property type="project" value="TreeGrafter"/>
</dbReference>
<evidence type="ECO:0000256" key="3">
    <source>
        <dbReference type="RuleBase" id="RU003718"/>
    </source>
</evidence>
<organism evidence="5">
    <name type="scientific">Rhodiola rosea</name>
    <name type="common">Roseroot</name>
    <name type="synonym">Sedum rhodiola</name>
    <dbReference type="NCBI Taxonomy" id="203015"/>
    <lineage>
        <taxon>Eukaryota</taxon>
        <taxon>Viridiplantae</taxon>
        <taxon>Streptophyta</taxon>
        <taxon>Embryophyta</taxon>
        <taxon>Tracheophyta</taxon>
        <taxon>Spermatophyta</taxon>
        <taxon>Magnoliopsida</taxon>
        <taxon>eudicotyledons</taxon>
        <taxon>Gunneridae</taxon>
        <taxon>Pentapetalae</taxon>
        <taxon>Saxifragales</taxon>
        <taxon>Crassulaceae</taxon>
        <taxon>Rhodiola</taxon>
    </lineage>
</organism>
<sequence length="454" mass="50873">MTRRHHVLLLTYPVHSHINPTLQLANHLLTLGACKVTFATSASACRRITGQLQHEDLNFVEFPDNFIKAFSADGEEQEDPVKLEIRRSCSDTLARVISTSEEDGWPITCSVYTPTVPWVIGVVHQLPVPSILLWTQPAAVLVIYYHFFFGHRDAIMNLFGQSSSSSSSIDLPGLPFSLKARDLPTFMRPVNPHPWAIKLFDLQTNWIAAEGNHNVLVNTFEPLEPEALKAVKELNMIPIGPLIGKVYNDELDEKPEGDYVEWLNSKPDASVVYISFGSIWVLSSEQTEKLALALLRLGRPFLWIIRTPQEEGKDDDVTQLRCIKELEQLGRIIPWCSQVKVLSHPSVGCFLTHCGWNSTLESLAAGVPMVGIPLWVEQVTNAKLVEEYWKCGVRAGVNENDLVEMDEIIRCLNLVMGDEELRRNANKWKELALKAAAGNGPAYENLCRFVNGLG</sequence>
<dbReference type="EC" id="2.4.1.-" evidence="4"/>
<keyword evidence="3" id="KW-0328">Glycosyltransferase</keyword>
<dbReference type="CDD" id="cd03784">
    <property type="entry name" value="GT1_Gtf-like"/>
    <property type="match status" value="1"/>
</dbReference>
<dbReference type="PROSITE" id="PS51257">
    <property type="entry name" value="PROKAR_LIPOPROTEIN"/>
    <property type="match status" value="1"/>
</dbReference>
<evidence type="ECO:0000256" key="4">
    <source>
        <dbReference type="RuleBase" id="RU362057"/>
    </source>
</evidence>